<keyword evidence="3" id="KW-1003">Cell membrane</keyword>
<feature type="compositionally biased region" description="Low complexity" evidence="8">
    <location>
        <begin position="16"/>
        <end position="53"/>
    </location>
</feature>
<feature type="region of interest" description="Disordered" evidence="8">
    <location>
        <begin position="1"/>
        <end position="53"/>
    </location>
</feature>
<keyword evidence="11" id="KW-1185">Reference proteome</keyword>
<keyword evidence="6 7" id="KW-0472">Membrane</keyword>
<dbReference type="PANTHER" id="PTHR30151">
    <property type="entry name" value="ALKANE SULFONATE ABC TRANSPORTER-RELATED, MEMBRANE SUBUNIT"/>
    <property type="match status" value="1"/>
</dbReference>
<evidence type="ECO:0000256" key="5">
    <source>
        <dbReference type="ARBA" id="ARBA00022989"/>
    </source>
</evidence>
<comment type="subcellular location">
    <subcellularLocation>
        <location evidence="1 7">Cell membrane</location>
        <topology evidence="1 7">Multi-pass membrane protein</topology>
    </subcellularLocation>
</comment>
<evidence type="ECO:0000256" key="3">
    <source>
        <dbReference type="ARBA" id="ARBA00022475"/>
    </source>
</evidence>
<name>A0A5N5ZPX4_9ACTN</name>
<feature type="transmembrane region" description="Helical" evidence="7">
    <location>
        <begin position="249"/>
        <end position="269"/>
    </location>
</feature>
<sequence length="317" mass="33395">MTQSTAPPLVTPGDPSPTEADASPATSAPAPAPASTERSPGRSPARSAGRSAARSAGRSLAGAALAAALRLRRVSGLLAVLLLWWLGSGQGWLGSTTPSPGSVWSAAVELIRSGEYTHHLGVSLERVGKGLAIGIPLGIALGLAAGLTRAVEDVIDAPIQAFRMLPHLALAPVFIIWFGIGETSKTMLILIGPIFPLYINVLHGIRGVDNRLVEAARSCGLSRWGLTRRVILPGALPQILVGLRQALGIGWLTLVVAEQTATTSGIGYLMTDAREFLRTDVMFVVLVTYALLGVLSDQLVRLVERRALAWRRGYTGR</sequence>
<accession>A0A5N5ZPX4</accession>
<dbReference type="GO" id="GO:0005886">
    <property type="term" value="C:plasma membrane"/>
    <property type="evidence" value="ECO:0007669"/>
    <property type="project" value="UniProtKB-SubCell"/>
</dbReference>
<dbReference type="Gene3D" id="1.10.3720.10">
    <property type="entry name" value="MetI-like"/>
    <property type="match status" value="1"/>
</dbReference>
<dbReference type="PROSITE" id="PS50928">
    <property type="entry name" value="ABC_TM1"/>
    <property type="match status" value="1"/>
</dbReference>
<reference evidence="10" key="1">
    <citation type="submission" date="2019-10" db="EMBL/GenBank/DDBJ databases">
        <title>Nonomuraea sp. nov., isolated from Phyllanthus amarus.</title>
        <authorList>
            <person name="Klykleung N."/>
            <person name="Tanasupawat S."/>
        </authorList>
    </citation>
    <scope>NUCLEOTIDE SEQUENCE [LARGE SCALE GENOMIC DNA]</scope>
    <source>
        <strain evidence="10">3MP-10</strain>
    </source>
</reference>
<gene>
    <name evidence="10" type="ORF">FH607_029795</name>
</gene>
<dbReference type="PANTHER" id="PTHR30151:SF38">
    <property type="entry name" value="ALIPHATIC SULFONATES TRANSPORT PERMEASE PROTEIN SSUC-RELATED"/>
    <property type="match status" value="1"/>
</dbReference>
<evidence type="ECO:0000313" key="10">
    <source>
        <dbReference type="EMBL" id="KAB8157903.1"/>
    </source>
</evidence>
<dbReference type="AlphaFoldDB" id="A0A5N5ZPX4"/>
<keyword evidence="2 7" id="KW-0813">Transport</keyword>
<feature type="domain" description="ABC transmembrane type-1" evidence="9">
    <location>
        <begin position="120"/>
        <end position="304"/>
    </location>
</feature>
<evidence type="ECO:0000256" key="7">
    <source>
        <dbReference type="RuleBase" id="RU363032"/>
    </source>
</evidence>
<feature type="transmembrane region" description="Helical" evidence="7">
    <location>
        <begin position="281"/>
        <end position="300"/>
    </location>
</feature>
<keyword evidence="5 7" id="KW-1133">Transmembrane helix</keyword>
<evidence type="ECO:0000256" key="8">
    <source>
        <dbReference type="SAM" id="MobiDB-lite"/>
    </source>
</evidence>
<evidence type="ECO:0000256" key="6">
    <source>
        <dbReference type="ARBA" id="ARBA00023136"/>
    </source>
</evidence>
<evidence type="ECO:0000256" key="4">
    <source>
        <dbReference type="ARBA" id="ARBA00022692"/>
    </source>
</evidence>
<evidence type="ECO:0000256" key="2">
    <source>
        <dbReference type="ARBA" id="ARBA00022448"/>
    </source>
</evidence>
<feature type="transmembrane region" description="Helical" evidence="7">
    <location>
        <begin position="74"/>
        <end position="93"/>
    </location>
</feature>
<dbReference type="EMBL" id="VDLY02000030">
    <property type="protein sequence ID" value="KAB8157903.1"/>
    <property type="molecule type" value="Genomic_DNA"/>
</dbReference>
<evidence type="ECO:0000256" key="1">
    <source>
        <dbReference type="ARBA" id="ARBA00004651"/>
    </source>
</evidence>
<dbReference type="InterPro" id="IPR000515">
    <property type="entry name" value="MetI-like"/>
</dbReference>
<dbReference type="RefSeq" id="WP_139675381.1">
    <property type="nucleotide sequence ID" value="NZ_VDLY02000030.1"/>
</dbReference>
<organism evidence="10 11">
    <name type="scientific">Streptomyces mimosae</name>
    <dbReference type="NCBI Taxonomy" id="2586635"/>
    <lineage>
        <taxon>Bacteria</taxon>
        <taxon>Bacillati</taxon>
        <taxon>Actinomycetota</taxon>
        <taxon>Actinomycetes</taxon>
        <taxon>Kitasatosporales</taxon>
        <taxon>Streptomycetaceae</taxon>
        <taxon>Streptomyces</taxon>
    </lineage>
</organism>
<comment type="similarity">
    <text evidence="7">Belongs to the binding-protein-dependent transport system permease family.</text>
</comment>
<dbReference type="FunFam" id="1.10.3720.10:FF:000003">
    <property type="entry name" value="Aliphatic sulfonate ABC transporter permease"/>
    <property type="match status" value="1"/>
</dbReference>
<evidence type="ECO:0000259" key="9">
    <source>
        <dbReference type="PROSITE" id="PS50928"/>
    </source>
</evidence>
<dbReference type="Proteomes" id="UP000314251">
    <property type="component" value="Unassembled WGS sequence"/>
</dbReference>
<feature type="transmembrane region" description="Helical" evidence="7">
    <location>
        <begin position="186"/>
        <end position="205"/>
    </location>
</feature>
<dbReference type="GO" id="GO:0042918">
    <property type="term" value="P:alkanesulfonate transmembrane transport"/>
    <property type="evidence" value="ECO:0007669"/>
    <property type="project" value="UniProtKB-ARBA"/>
</dbReference>
<dbReference type="CDD" id="cd06261">
    <property type="entry name" value="TM_PBP2"/>
    <property type="match status" value="1"/>
</dbReference>
<dbReference type="Pfam" id="PF00528">
    <property type="entry name" value="BPD_transp_1"/>
    <property type="match status" value="1"/>
</dbReference>
<feature type="transmembrane region" description="Helical" evidence="7">
    <location>
        <begin position="130"/>
        <end position="150"/>
    </location>
</feature>
<proteinExistence type="inferred from homology"/>
<dbReference type="OrthoDB" id="9796361at2"/>
<protein>
    <submittedName>
        <fullName evidence="10">ABC transporter permease subunit</fullName>
    </submittedName>
</protein>
<keyword evidence="4 7" id="KW-0812">Transmembrane</keyword>
<feature type="transmembrane region" description="Helical" evidence="7">
    <location>
        <begin position="162"/>
        <end position="180"/>
    </location>
</feature>
<evidence type="ECO:0000313" key="11">
    <source>
        <dbReference type="Proteomes" id="UP000314251"/>
    </source>
</evidence>
<dbReference type="InterPro" id="IPR035906">
    <property type="entry name" value="MetI-like_sf"/>
</dbReference>
<comment type="caution">
    <text evidence="10">The sequence shown here is derived from an EMBL/GenBank/DDBJ whole genome shotgun (WGS) entry which is preliminary data.</text>
</comment>
<dbReference type="SUPFAM" id="SSF161098">
    <property type="entry name" value="MetI-like"/>
    <property type="match status" value="1"/>
</dbReference>